<gene>
    <name evidence="1" type="ORF">M136_4711</name>
</gene>
<evidence type="ECO:0000313" key="2">
    <source>
        <dbReference type="Proteomes" id="UP000022082"/>
    </source>
</evidence>
<organism evidence="1 2">
    <name type="scientific">Bacteroides fragilis str. S36L11</name>
    <dbReference type="NCBI Taxonomy" id="1339327"/>
    <lineage>
        <taxon>Bacteria</taxon>
        <taxon>Pseudomonadati</taxon>
        <taxon>Bacteroidota</taxon>
        <taxon>Bacteroidia</taxon>
        <taxon>Bacteroidales</taxon>
        <taxon>Bacteroidaceae</taxon>
        <taxon>Bacteroides</taxon>
    </lineage>
</organism>
<evidence type="ECO:0000313" key="1">
    <source>
        <dbReference type="EMBL" id="EXZ31535.1"/>
    </source>
</evidence>
<reference evidence="1 2" key="1">
    <citation type="submission" date="2014-02" db="EMBL/GenBank/DDBJ databases">
        <authorList>
            <person name="Sears C."/>
            <person name="Carroll K."/>
            <person name="Sack B.R."/>
            <person name="Qadri F."/>
            <person name="Myers L.L."/>
            <person name="Chung G.-T."/>
            <person name="Escheverria P."/>
            <person name="Fraser C.M."/>
            <person name="Sadzewicz L."/>
            <person name="Shefchek K.A."/>
            <person name="Tallon L."/>
            <person name="Das S.P."/>
            <person name="Daugherty S."/>
            <person name="Mongodin E.F."/>
        </authorList>
    </citation>
    <scope>NUCLEOTIDE SEQUENCE [LARGE SCALE GENOMIC DNA]</scope>
    <source>
        <strain evidence="1 2">S36L11</strain>
    </source>
</reference>
<dbReference type="AlphaFoldDB" id="A0A015XBS5"/>
<dbReference type="GeneID" id="93557809"/>
<dbReference type="RefSeq" id="WP_008620887.1">
    <property type="nucleotide sequence ID" value="NZ_JGDJ01000002.1"/>
</dbReference>
<dbReference type="EMBL" id="JGDJ01000002">
    <property type="protein sequence ID" value="EXZ31535.1"/>
    <property type="molecule type" value="Genomic_DNA"/>
</dbReference>
<dbReference type="InterPro" id="IPR027417">
    <property type="entry name" value="P-loop_NTPase"/>
</dbReference>
<comment type="caution">
    <text evidence="1">The sequence shown here is derived from an EMBL/GenBank/DDBJ whole genome shotgun (WGS) entry which is preliminary data.</text>
</comment>
<dbReference type="Gene3D" id="3.40.50.300">
    <property type="entry name" value="P-loop containing nucleotide triphosphate hydrolases"/>
    <property type="match status" value="1"/>
</dbReference>
<accession>A0A015XBS5</accession>
<dbReference type="SUPFAM" id="SSF52540">
    <property type="entry name" value="P-loop containing nucleoside triphosphate hydrolases"/>
    <property type="match status" value="1"/>
</dbReference>
<dbReference type="Proteomes" id="UP000022082">
    <property type="component" value="Unassembled WGS sequence"/>
</dbReference>
<dbReference type="PATRIC" id="fig|1339327.3.peg.21"/>
<proteinExistence type="predicted"/>
<protein>
    <submittedName>
        <fullName evidence="1">AAA domain protein</fullName>
    </submittedName>
</protein>
<sequence length="208" mass="23764">MKRAYSPKEIAAKKWVTLPWDEKWSKPFGFPAENASWFISGASASGKSSFVMQLGKELCNYGTVLYMSYEEKINQSFQRRMGYLKMNEVQGKFRVVTEGSLEEVIARLKKPKSPKFIIIDSFQVAGWDYPQAVELMETFPKKCFIWISQEKKSQPMGGGAVRLKYICDMKIRVVGYKAYCQGRAIGDPGSYYVVWEDGIIQTSNNLPK</sequence>
<name>A0A015XBS5_BACFG</name>